<sequence>MRIIHHDLKARNDQDMKSKISDFGMARLAKGTKLMLKRRELWGPLGIWPQNITIMGLFQSSQTSIVLGCWSWRSKVGKISATEKTFKILPGKTIGQ</sequence>
<keyword evidence="2" id="KW-1185">Reference proteome</keyword>
<reference evidence="1" key="2">
    <citation type="submission" date="2023-06" db="EMBL/GenBank/DDBJ databases">
        <authorList>
            <person name="Swenson N.G."/>
            <person name="Wegrzyn J.L."/>
            <person name="Mcevoy S.L."/>
        </authorList>
    </citation>
    <scope>NUCLEOTIDE SEQUENCE</scope>
    <source>
        <strain evidence="1">NS2018</strain>
        <tissue evidence="1">Leaf</tissue>
    </source>
</reference>
<comment type="caution">
    <text evidence="1">The sequence shown here is derived from an EMBL/GenBank/DDBJ whole genome shotgun (WGS) entry which is preliminary data.</text>
</comment>
<gene>
    <name evidence="1" type="ORF">LWI29_013247</name>
</gene>
<dbReference type="SUPFAM" id="SSF56112">
    <property type="entry name" value="Protein kinase-like (PK-like)"/>
    <property type="match status" value="1"/>
</dbReference>
<organism evidence="1 2">
    <name type="scientific">Acer saccharum</name>
    <name type="common">Sugar maple</name>
    <dbReference type="NCBI Taxonomy" id="4024"/>
    <lineage>
        <taxon>Eukaryota</taxon>
        <taxon>Viridiplantae</taxon>
        <taxon>Streptophyta</taxon>
        <taxon>Embryophyta</taxon>
        <taxon>Tracheophyta</taxon>
        <taxon>Spermatophyta</taxon>
        <taxon>Magnoliopsida</taxon>
        <taxon>eudicotyledons</taxon>
        <taxon>Gunneridae</taxon>
        <taxon>Pentapetalae</taxon>
        <taxon>rosids</taxon>
        <taxon>malvids</taxon>
        <taxon>Sapindales</taxon>
        <taxon>Sapindaceae</taxon>
        <taxon>Hippocastanoideae</taxon>
        <taxon>Acereae</taxon>
        <taxon>Acer</taxon>
    </lineage>
</organism>
<dbReference type="InterPro" id="IPR011009">
    <property type="entry name" value="Kinase-like_dom_sf"/>
</dbReference>
<evidence type="ECO:0008006" key="3">
    <source>
        <dbReference type="Google" id="ProtNLM"/>
    </source>
</evidence>
<dbReference type="Proteomes" id="UP001168877">
    <property type="component" value="Unassembled WGS sequence"/>
</dbReference>
<protein>
    <recommendedName>
        <fullName evidence="3">Protein kinase domain-containing protein</fullName>
    </recommendedName>
</protein>
<name>A0AA39W125_ACESA</name>
<dbReference type="Gene3D" id="1.10.510.10">
    <property type="entry name" value="Transferase(Phosphotransferase) domain 1"/>
    <property type="match status" value="1"/>
</dbReference>
<evidence type="ECO:0000313" key="2">
    <source>
        <dbReference type="Proteomes" id="UP001168877"/>
    </source>
</evidence>
<evidence type="ECO:0000313" key="1">
    <source>
        <dbReference type="EMBL" id="KAK0600267.1"/>
    </source>
</evidence>
<accession>A0AA39W125</accession>
<proteinExistence type="predicted"/>
<dbReference type="AlphaFoldDB" id="A0AA39W125"/>
<dbReference type="EMBL" id="JAUESC010000003">
    <property type="protein sequence ID" value="KAK0600267.1"/>
    <property type="molecule type" value="Genomic_DNA"/>
</dbReference>
<reference evidence="1" key="1">
    <citation type="journal article" date="2022" name="Plant J.">
        <title>Strategies of tolerance reflected in two North American maple genomes.</title>
        <authorList>
            <person name="McEvoy S.L."/>
            <person name="Sezen U.U."/>
            <person name="Trouern-Trend A."/>
            <person name="McMahon S.M."/>
            <person name="Schaberg P.G."/>
            <person name="Yang J."/>
            <person name="Wegrzyn J.L."/>
            <person name="Swenson N.G."/>
        </authorList>
    </citation>
    <scope>NUCLEOTIDE SEQUENCE</scope>
    <source>
        <strain evidence="1">NS2018</strain>
    </source>
</reference>